<accession>A0A8S1XBI4</accession>
<evidence type="ECO:0000256" key="1">
    <source>
        <dbReference type="SAM" id="MobiDB-lite"/>
    </source>
</evidence>
<proteinExistence type="predicted"/>
<dbReference type="Proteomes" id="UP000683925">
    <property type="component" value="Unassembled WGS sequence"/>
</dbReference>
<feature type="region of interest" description="Disordered" evidence="1">
    <location>
        <begin position="55"/>
        <end position="86"/>
    </location>
</feature>
<keyword evidence="3" id="KW-1185">Reference proteome</keyword>
<name>A0A8S1XBI4_PAROT</name>
<evidence type="ECO:0000313" key="2">
    <source>
        <dbReference type="EMBL" id="CAD8198319.1"/>
    </source>
</evidence>
<dbReference type="OMA" id="MEFHLVE"/>
<evidence type="ECO:0000313" key="3">
    <source>
        <dbReference type="Proteomes" id="UP000683925"/>
    </source>
</evidence>
<sequence>MMERNLNLGYSKLKHIISIKYKSINNEGSFNQLRWNANNFVRRRQDNKYLLSIKKQKNEMKESKSRKQRNSATNNSSSKIKEIIKS</sequence>
<reference evidence="2" key="1">
    <citation type="submission" date="2021-01" db="EMBL/GenBank/DDBJ databases">
        <authorList>
            <consortium name="Genoscope - CEA"/>
            <person name="William W."/>
        </authorList>
    </citation>
    <scope>NUCLEOTIDE SEQUENCE</scope>
</reference>
<dbReference type="AlphaFoldDB" id="A0A8S1XBI4"/>
<organism evidence="2 3">
    <name type="scientific">Paramecium octaurelia</name>
    <dbReference type="NCBI Taxonomy" id="43137"/>
    <lineage>
        <taxon>Eukaryota</taxon>
        <taxon>Sar</taxon>
        <taxon>Alveolata</taxon>
        <taxon>Ciliophora</taxon>
        <taxon>Intramacronucleata</taxon>
        <taxon>Oligohymenophorea</taxon>
        <taxon>Peniculida</taxon>
        <taxon>Parameciidae</taxon>
        <taxon>Paramecium</taxon>
    </lineage>
</organism>
<dbReference type="OrthoDB" id="10592019at2759"/>
<protein>
    <submittedName>
        <fullName evidence="2">Uncharacterized protein</fullName>
    </submittedName>
</protein>
<feature type="compositionally biased region" description="Basic and acidic residues" evidence="1">
    <location>
        <begin position="56"/>
        <end position="65"/>
    </location>
</feature>
<comment type="caution">
    <text evidence="2">The sequence shown here is derived from an EMBL/GenBank/DDBJ whole genome shotgun (WGS) entry which is preliminary data.</text>
</comment>
<dbReference type="EMBL" id="CAJJDP010000116">
    <property type="protein sequence ID" value="CAD8198319.1"/>
    <property type="molecule type" value="Genomic_DNA"/>
</dbReference>
<gene>
    <name evidence="2" type="ORF">POCTA_138.1.T1160154</name>
</gene>